<dbReference type="GO" id="GO:0004518">
    <property type="term" value="F:nuclease activity"/>
    <property type="evidence" value="ECO:0007669"/>
    <property type="project" value="UniProtKB-KW"/>
</dbReference>
<organism evidence="9 10">
    <name type="scientific">Cupriavidus metallidurans</name>
    <dbReference type="NCBI Taxonomy" id="119219"/>
    <lineage>
        <taxon>Bacteria</taxon>
        <taxon>Pseudomonadati</taxon>
        <taxon>Pseudomonadota</taxon>
        <taxon>Betaproteobacteria</taxon>
        <taxon>Burkholderiales</taxon>
        <taxon>Burkholderiaceae</taxon>
        <taxon>Cupriavidus</taxon>
    </lineage>
</organism>
<protein>
    <submittedName>
        <fullName evidence="9">Type II toxin-antitoxin system VapC family toxin</fullName>
    </submittedName>
</protein>
<evidence type="ECO:0000256" key="4">
    <source>
        <dbReference type="ARBA" id="ARBA00022723"/>
    </source>
</evidence>
<dbReference type="PANTHER" id="PTHR33653">
    <property type="entry name" value="RIBONUCLEASE VAPC2"/>
    <property type="match status" value="1"/>
</dbReference>
<comment type="similarity">
    <text evidence="7">Belongs to the PINc/VapC protein family.</text>
</comment>
<dbReference type="SUPFAM" id="SSF88723">
    <property type="entry name" value="PIN domain-like"/>
    <property type="match status" value="1"/>
</dbReference>
<dbReference type="InterPro" id="IPR029060">
    <property type="entry name" value="PIN-like_dom_sf"/>
</dbReference>
<proteinExistence type="inferred from homology"/>
<dbReference type="Pfam" id="PF01850">
    <property type="entry name" value="PIN"/>
    <property type="match status" value="1"/>
</dbReference>
<keyword evidence="5" id="KW-0378">Hydrolase</keyword>
<evidence type="ECO:0000256" key="1">
    <source>
        <dbReference type="ARBA" id="ARBA00001946"/>
    </source>
</evidence>
<keyword evidence="2" id="KW-1277">Toxin-antitoxin system</keyword>
<dbReference type="OrthoDB" id="9804823at2"/>
<dbReference type="RefSeq" id="WP_017512602.1">
    <property type="nucleotide sequence ID" value="NZ_CP037901.1"/>
</dbReference>
<dbReference type="InterPro" id="IPR002716">
    <property type="entry name" value="PIN_dom"/>
</dbReference>
<dbReference type="InterPro" id="IPR050556">
    <property type="entry name" value="Type_II_TA_system_RNase"/>
</dbReference>
<dbReference type="AlphaFoldDB" id="A0A482ISD9"/>
<evidence type="ECO:0000256" key="5">
    <source>
        <dbReference type="ARBA" id="ARBA00022801"/>
    </source>
</evidence>
<sequence>MYLVDTNIISEQRKSARANPGVLAFFEDAAANGREIFLSVITLGELRRGVELKRFRGDHKQCQVLDDWVLAVHRRHTHNILGIDAQIVELWGHLSVPDTQNSLDKLIAATALVHGLTVVTRNVRDFANTGVRVLNPFSDVPSVRRVLALCPRLLRGRRKAARC</sequence>
<name>A0A482ISD9_9BURK</name>
<dbReference type="CDD" id="cd18746">
    <property type="entry name" value="PIN_VapC4-5_FitB-like"/>
    <property type="match status" value="1"/>
</dbReference>
<feature type="domain" description="PIN" evidence="8">
    <location>
        <begin position="2"/>
        <end position="129"/>
    </location>
</feature>
<evidence type="ECO:0000256" key="7">
    <source>
        <dbReference type="ARBA" id="ARBA00038093"/>
    </source>
</evidence>
<keyword evidence="6" id="KW-0460">Magnesium</keyword>
<accession>A0A482ISD9</accession>
<evidence type="ECO:0000259" key="8">
    <source>
        <dbReference type="Pfam" id="PF01850"/>
    </source>
</evidence>
<dbReference type="GO" id="GO:0046872">
    <property type="term" value="F:metal ion binding"/>
    <property type="evidence" value="ECO:0007669"/>
    <property type="project" value="UniProtKB-KW"/>
</dbReference>
<dbReference type="Gene3D" id="3.40.50.1010">
    <property type="entry name" value="5'-nuclease"/>
    <property type="match status" value="1"/>
</dbReference>
<dbReference type="PANTHER" id="PTHR33653:SF1">
    <property type="entry name" value="RIBONUCLEASE VAPC2"/>
    <property type="match status" value="1"/>
</dbReference>
<evidence type="ECO:0000313" key="9">
    <source>
        <dbReference type="EMBL" id="QBP12005.1"/>
    </source>
</evidence>
<dbReference type="GO" id="GO:0016787">
    <property type="term" value="F:hydrolase activity"/>
    <property type="evidence" value="ECO:0007669"/>
    <property type="project" value="UniProtKB-KW"/>
</dbReference>
<dbReference type="Proteomes" id="UP000253772">
    <property type="component" value="Chromosome c2"/>
</dbReference>
<evidence type="ECO:0000256" key="3">
    <source>
        <dbReference type="ARBA" id="ARBA00022722"/>
    </source>
</evidence>
<dbReference type="EMBL" id="CP037901">
    <property type="protein sequence ID" value="QBP12005.1"/>
    <property type="molecule type" value="Genomic_DNA"/>
</dbReference>
<keyword evidence="3" id="KW-0540">Nuclease</keyword>
<evidence type="ECO:0000256" key="6">
    <source>
        <dbReference type="ARBA" id="ARBA00022842"/>
    </source>
</evidence>
<evidence type="ECO:0000256" key="2">
    <source>
        <dbReference type="ARBA" id="ARBA00022649"/>
    </source>
</evidence>
<reference evidence="9 10" key="1">
    <citation type="submission" date="2019-03" db="EMBL/GenBank/DDBJ databases">
        <title>Comparative insights into the high quality Complete genome sequence of highly metal resistant Cupriavidus metallidurans strain BS1 isolated from a gold-copper mine.</title>
        <authorList>
            <person name="Mazhar H.S."/>
            <person name="Rensing C."/>
        </authorList>
    </citation>
    <scope>NUCLEOTIDE SEQUENCE [LARGE SCALE GENOMIC DNA]</scope>
    <source>
        <strain evidence="9 10">BS1</strain>
    </source>
</reference>
<evidence type="ECO:0000313" key="10">
    <source>
        <dbReference type="Proteomes" id="UP000253772"/>
    </source>
</evidence>
<gene>
    <name evidence="9" type="ORF">DDF84_019685</name>
</gene>
<comment type="cofactor">
    <cofactor evidence="1">
        <name>Mg(2+)</name>
        <dbReference type="ChEBI" id="CHEBI:18420"/>
    </cofactor>
</comment>
<keyword evidence="4" id="KW-0479">Metal-binding</keyword>